<dbReference type="SUPFAM" id="SSF51905">
    <property type="entry name" value="FAD/NAD(P)-binding domain"/>
    <property type="match status" value="1"/>
</dbReference>
<dbReference type="InterPro" id="IPR028348">
    <property type="entry name" value="FAD-binding_protein"/>
</dbReference>
<dbReference type="PANTHER" id="PTHR43106">
    <property type="entry name" value="DEHYDROGENASE-RELATED"/>
    <property type="match status" value="1"/>
</dbReference>
<gene>
    <name evidence="1" type="ORF">OB236_35835</name>
</gene>
<proteinExistence type="predicted"/>
<dbReference type="EMBL" id="JAOQIO010000121">
    <property type="protein sequence ID" value="MCU6797510.1"/>
    <property type="molecule type" value="Genomic_DNA"/>
</dbReference>
<dbReference type="PANTHER" id="PTHR43106:SF1">
    <property type="entry name" value="DEHYDROGENASE-RELATED"/>
    <property type="match status" value="1"/>
</dbReference>
<evidence type="ECO:0000313" key="2">
    <source>
        <dbReference type="Proteomes" id="UP001652445"/>
    </source>
</evidence>
<dbReference type="InterPro" id="IPR036188">
    <property type="entry name" value="FAD/NAD-bd_sf"/>
</dbReference>
<reference evidence="1 2" key="1">
    <citation type="submission" date="2022-09" db="EMBL/GenBank/DDBJ databases">
        <authorList>
            <person name="Han X.L."/>
            <person name="Wang Q."/>
            <person name="Lu T."/>
        </authorList>
    </citation>
    <scope>NUCLEOTIDE SEQUENCE [LARGE SCALE GENOMIC DNA]</scope>
    <source>
        <strain evidence="1 2">WQ 127069</strain>
    </source>
</reference>
<dbReference type="Proteomes" id="UP001652445">
    <property type="component" value="Unassembled WGS sequence"/>
</dbReference>
<accession>A0ABT2US55</accession>
<evidence type="ECO:0000313" key="1">
    <source>
        <dbReference type="EMBL" id="MCU6797510.1"/>
    </source>
</evidence>
<dbReference type="RefSeq" id="WP_262688286.1">
    <property type="nucleotide sequence ID" value="NZ_JAOQIO010000121.1"/>
</dbReference>
<dbReference type="PIRSF" id="PIRSF038984">
    <property type="entry name" value="FAD_binding_protein"/>
    <property type="match status" value="1"/>
</dbReference>
<dbReference type="Gene3D" id="3.50.50.60">
    <property type="entry name" value="FAD/NAD(P)-binding domain"/>
    <property type="match status" value="1"/>
</dbReference>
<name>A0ABT2US55_9BACL</name>
<protein>
    <submittedName>
        <fullName evidence="1">NAD(FAD)-utilizing dehydrogenase</fullName>
    </submittedName>
</protein>
<sequence length="449" mass="50115">MYDITIIGAGVSGIFAAHTLMQGNLRILMIDKGKRLEERDCPLERGEASCHCVSCAKFIGFGGLGKSEGKYNYTNDFGGELESKVGYDYALKLMEEVDQVLCRFGGDQVGMYSTENPSLVQKAKKAGFEVLSTKVRHLGTRLSESVLQQMFVALNSQMDFKFDTEVALIRKGTDGFELEITGESPIYSKKVIIATGRSGNDWLSDQCVSLGIPQNHTRVDLGIRVEMPANQLDPILQGSFETKLQYRGDGFHATTYCMNPKGRIIRKFQDGLVMADGQNYREQDEGSSNLNFTLFVPRYFSTLQEANQYAHSIIGAINHNRDRILVQRLGDLKSDRATLSSTMSRNTVKPTLSVDYGSLKQEVPEPYIQAVVLFLESLEKLLDKPIDEDTLLYALDGKFYSPRIETDTHFETEVRDLYVIGDCSGITHSLSQAAASGIYVGRKLIQYQE</sequence>
<organism evidence="1 2">
    <name type="scientific">Paenibacillus baimaensis</name>
    <dbReference type="NCBI Taxonomy" id="2982185"/>
    <lineage>
        <taxon>Bacteria</taxon>
        <taxon>Bacillati</taxon>
        <taxon>Bacillota</taxon>
        <taxon>Bacilli</taxon>
        <taxon>Bacillales</taxon>
        <taxon>Paenibacillaceae</taxon>
        <taxon>Paenibacillus</taxon>
    </lineage>
</organism>
<comment type="caution">
    <text evidence="1">The sequence shown here is derived from an EMBL/GenBank/DDBJ whole genome shotgun (WGS) entry which is preliminary data.</text>
</comment>
<keyword evidence="2" id="KW-1185">Reference proteome</keyword>